<dbReference type="PANTHER" id="PTHR35897">
    <property type="entry name" value="METHYLTRANSFERASE AUSD"/>
    <property type="match status" value="1"/>
</dbReference>
<dbReference type="GeneID" id="19402733"/>
<dbReference type="GO" id="GO:0016740">
    <property type="term" value="F:transferase activity"/>
    <property type="evidence" value="ECO:0007669"/>
    <property type="project" value="UniProtKB-KW"/>
</dbReference>
<reference evidence="7 8" key="2">
    <citation type="journal article" date="2013" name="PLoS Genet.">
        <title>Comparative genome structure, secondary metabolite, and effector coding capacity across Cochliobolus pathogens.</title>
        <authorList>
            <person name="Condon B.J."/>
            <person name="Leng Y."/>
            <person name="Wu D."/>
            <person name="Bushley K.E."/>
            <person name="Ohm R.A."/>
            <person name="Otillar R."/>
            <person name="Martin J."/>
            <person name="Schackwitz W."/>
            <person name="Grimwood J."/>
            <person name="MohdZainudin N."/>
            <person name="Xue C."/>
            <person name="Wang R."/>
            <person name="Manning V.A."/>
            <person name="Dhillon B."/>
            <person name="Tu Z.J."/>
            <person name="Steffenson B.J."/>
            <person name="Salamov A."/>
            <person name="Sun H."/>
            <person name="Lowry S."/>
            <person name="LaButti K."/>
            <person name="Han J."/>
            <person name="Copeland A."/>
            <person name="Lindquist E."/>
            <person name="Barry K."/>
            <person name="Schmutz J."/>
            <person name="Baker S.E."/>
            <person name="Ciuffetti L.M."/>
            <person name="Grigoriev I.V."/>
            <person name="Zhong S."/>
            <person name="Turgeon B.G."/>
        </authorList>
    </citation>
    <scope>NUCLEOTIDE SEQUENCE [LARGE SCALE GENOMIC DNA]</scope>
    <source>
        <strain evidence="8">28A</strain>
    </source>
</reference>
<reference evidence="7 8" key="1">
    <citation type="journal article" date="2012" name="PLoS Pathog.">
        <title>Diverse lifestyles and strategies of plant pathogenesis encoded in the genomes of eighteen Dothideomycetes fungi.</title>
        <authorList>
            <person name="Ohm R.A."/>
            <person name="Feau N."/>
            <person name="Henrissat B."/>
            <person name="Schoch C.L."/>
            <person name="Horwitz B.A."/>
            <person name="Barry K.W."/>
            <person name="Condon B.J."/>
            <person name="Copeland A.C."/>
            <person name="Dhillon B."/>
            <person name="Glaser F."/>
            <person name="Hesse C.N."/>
            <person name="Kosti I."/>
            <person name="LaButti K."/>
            <person name="Lindquist E.A."/>
            <person name="Lucas S."/>
            <person name="Salamov A.A."/>
            <person name="Bradshaw R.E."/>
            <person name="Ciuffetti L."/>
            <person name="Hamelin R.C."/>
            <person name="Kema G.H.J."/>
            <person name="Lawrence C."/>
            <person name="Scott J.A."/>
            <person name="Spatafora J.W."/>
            <person name="Turgeon B.G."/>
            <person name="de Wit P.J.G.M."/>
            <person name="Zhong S."/>
            <person name="Goodwin S.B."/>
            <person name="Grigoriev I.V."/>
        </authorList>
    </citation>
    <scope>NUCLEOTIDE SEQUENCE [LARGE SCALE GENOMIC DNA]</scope>
    <source>
        <strain evidence="8">28A</strain>
    </source>
</reference>
<comment type="pathway">
    <text evidence="1">Secondary metabolite biosynthesis.</text>
</comment>
<dbReference type="OrthoDB" id="2094832at2759"/>
<dbReference type="HOGENOM" id="CLU_051542_0_1_1"/>
<comment type="similarity">
    <text evidence="4">Belongs to the class I-like SAM-binding methyltransferase superfamily.</text>
</comment>
<dbReference type="AlphaFoldDB" id="R0I810"/>
<dbReference type="EMBL" id="KB908866">
    <property type="protein sequence ID" value="EOA81650.1"/>
    <property type="molecule type" value="Genomic_DNA"/>
</dbReference>
<evidence type="ECO:0000313" key="7">
    <source>
        <dbReference type="EMBL" id="EOA81650.1"/>
    </source>
</evidence>
<dbReference type="InterPro" id="IPR041698">
    <property type="entry name" value="Methyltransf_25"/>
</dbReference>
<evidence type="ECO:0000256" key="1">
    <source>
        <dbReference type="ARBA" id="ARBA00005179"/>
    </source>
</evidence>
<gene>
    <name evidence="7" type="ORF">SETTUDRAFT_24038</name>
</gene>
<name>R0I810_EXST2</name>
<dbReference type="STRING" id="671987.R0I810"/>
<evidence type="ECO:0000259" key="6">
    <source>
        <dbReference type="Pfam" id="PF13649"/>
    </source>
</evidence>
<organism evidence="7 8">
    <name type="scientific">Exserohilum turcicum (strain 28A)</name>
    <name type="common">Northern leaf blight fungus</name>
    <name type="synonym">Setosphaeria turcica</name>
    <dbReference type="NCBI Taxonomy" id="671987"/>
    <lineage>
        <taxon>Eukaryota</taxon>
        <taxon>Fungi</taxon>
        <taxon>Dikarya</taxon>
        <taxon>Ascomycota</taxon>
        <taxon>Pezizomycotina</taxon>
        <taxon>Dothideomycetes</taxon>
        <taxon>Pleosporomycetidae</taxon>
        <taxon>Pleosporales</taxon>
        <taxon>Pleosporineae</taxon>
        <taxon>Pleosporaceae</taxon>
        <taxon>Exserohilum</taxon>
    </lineage>
</organism>
<dbReference type="eggNOG" id="ENOG502S9IZ">
    <property type="taxonomic scope" value="Eukaryota"/>
</dbReference>
<dbReference type="InterPro" id="IPR029063">
    <property type="entry name" value="SAM-dependent_MTases_sf"/>
</dbReference>
<dbReference type="PANTHER" id="PTHR35897:SF1">
    <property type="entry name" value="METHYLTRANSFERASE AUSD"/>
    <property type="match status" value="1"/>
</dbReference>
<evidence type="ECO:0000256" key="2">
    <source>
        <dbReference type="ARBA" id="ARBA00022679"/>
    </source>
</evidence>
<evidence type="ECO:0000256" key="3">
    <source>
        <dbReference type="ARBA" id="ARBA00022691"/>
    </source>
</evidence>
<evidence type="ECO:0000256" key="4">
    <source>
        <dbReference type="ARBA" id="ARBA00038314"/>
    </source>
</evidence>
<feature type="domain" description="Methyltransferase" evidence="6">
    <location>
        <begin position="94"/>
        <end position="193"/>
    </location>
</feature>
<sequence length="273" mass="31300">MTETEKNPAALPPWFEQNPTEDNIAPSIRSLLETYSGIPRDEVLNHVVKIRDEAWAIHPYPCIGHFRFVEPSFPHLTAEFDEVFERLGSGEKLLDMACCFGHTVRELVHRGAPAENIYGCDLKPDFIELGYKLFRDRGKLPSQFFTADILDPASALVDFKAQFDMIYAGAFFHLWGYDMQISVSKAVAALLRPQPGSMIFGRQIGAVNAREEERAVGMMFLHNVESFKDMWRKISDDLGVKFHVEARFAPLTEKHFQFHSDDTRRICFLVRRT</sequence>
<dbReference type="Gene3D" id="3.40.50.150">
    <property type="entry name" value="Vaccinia Virus protein VP39"/>
    <property type="match status" value="1"/>
</dbReference>
<dbReference type="Pfam" id="PF13649">
    <property type="entry name" value="Methyltransf_25"/>
    <property type="match status" value="1"/>
</dbReference>
<keyword evidence="3" id="KW-0949">S-adenosyl-L-methionine</keyword>
<keyword evidence="2" id="KW-0808">Transferase</keyword>
<evidence type="ECO:0000256" key="5">
    <source>
        <dbReference type="SAM" id="MobiDB-lite"/>
    </source>
</evidence>
<protein>
    <recommendedName>
        <fullName evidence="6">Methyltransferase domain-containing protein</fullName>
    </recommendedName>
</protein>
<dbReference type="SUPFAM" id="SSF53335">
    <property type="entry name" value="S-adenosyl-L-methionine-dependent methyltransferases"/>
    <property type="match status" value="1"/>
</dbReference>
<proteinExistence type="inferred from homology"/>
<dbReference type="InterPro" id="IPR051654">
    <property type="entry name" value="Meroterpenoid_MTases"/>
</dbReference>
<dbReference type="CDD" id="cd02440">
    <property type="entry name" value="AdoMet_MTases"/>
    <property type="match status" value="1"/>
</dbReference>
<accession>R0I810</accession>
<keyword evidence="8" id="KW-1185">Reference proteome</keyword>
<feature type="region of interest" description="Disordered" evidence="5">
    <location>
        <begin position="1"/>
        <end position="21"/>
    </location>
</feature>
<evidence type="ECO:0000313" key="8">
    <source>
        <dbReference type="Proteomes" id="UP000016935"/>
    </source>
</evidence>
<dbReference type="Proteomes" id="UP000016935">
    <property type="component" value="Unassembled WGS sequence"/>
</dbReference>
<dbReference type="RefSeq" id="XP_008030632.1">
    <property type="nucleotide sequence ID" value="XM_008032441.1"/>
</dbReference>